<keyword evidence="1" id="KW-0812">Transmembrane</keyword>
<evidence type="ECO:0000313" key="2">
    <source>
        <dbReference type="EMBL" id="ANB50495.1"/>
    </source>
</evidence>
<accession>A0A167RB79</accession>
<dbReference type="KEGG" id="vg:80512857"/>
<feature type="transmembrane region" description="Helical" evidence="1">
    <location>
        <begin position="19"/>
        <end position="37"/>
    </location>
</feature>
<evidence type="ECO:0000256" key="1">
    <source>
        <dbReference type="SAM" id="Phobius"/>
    </source>
</evidence>
<keyword evidence="1" id="KW-1133">Transmembrane helix</keyword>
<dbReference type="EMBL" id="KU877344">
    <property type="protein sequence ID" value="ANB50495.1"/>
    <property type="molecule type" value="Genomic_DNA"/>
</dbReference>
<sequence>MLTAILINLLLTIYNIQNLLWNVFFSIVPKICFIYFVDGLKKYNITFNYYSGINLSKFKNGIYYIKRYDIAGINHFAFQGDISEISDYVPAMGLLEYDQPKRKNVIFMNNNIPCDKDLAIIDNYKMNADYYPDVSVSNLHQITKMLDIPCTHINIITLKPFRNQTIPIEMIKLNDIYAT</sequence>
<proteinExistence type="predicted"/>
<dbReference type="Proteomes" id="UP000241365">
    <property type="component" value="Segment"/>
</dbReference>
<organism evidence="2 3">
    <name type="scientific">Powai lake megavirus</name>
    <dbReference type="NCBI Taxonomy" id="1842663"/>
    <lineage>
        <taxon>Viruses</taxon>
        <taxon>Varidnaviria</taxon>
        <taxon>Bamfordvirae</taxon>
        <taxon>Nucleocytoviricota</taxon>
        <taxon>Megaviricetes</taxon>
        <taxon>Imitervirales</taxon>
        <taxon>Mimiviridae</taxon>
        <taxon>Megamimivirinae</taxon>
        <taxon>Megavirus</taxon>
        <taxon>Megavirus powaiense</taxon>
    </lineage>
</organism>
<name>A0A167RB79_9VIRU</name>
<dbReference type="GeneID" id="80512857"/>
<dbReference type="RefSeq" id="YP_010776246.1">
    <property type="nucleotide sequence ID" value="NC_075034.1"/>
</dbReference>
<protein>
    <submittedName>
        <fullName evidence="2">Uncharacterized protein</fullName>
    </submittedName>
</protein>
<reference evidence="2 3" key="1">
    <citation type="journal article" date="2016" name="Genome Announc.">
        <title>Complete Genome Sequence of a New Megavirus Family Member Isolated from an Inland Water Lake for the First Time in India.</title>
        <authorList>
            <person name="Chatterjee A."/>
            <person name="Ali F."/>
            <person name="Bange D."/>
            <person name="Kondabagil K."/>
        </authorList>
    </citation>
    <scope>NUCLEOTIDE SEQUENCE [LARGE SCALE GENOMIC DNA]</scope>
    <source>
        <strain evidence="2">1</strain>
    </source>
</reference>
<evidence type="ECO:0000313" key="3">
    <source>
        <dbReference type="Proteomes" id="UP000241365"/>
    </source>
</evidence>
<keyword evidence="1" id="KW-0472">Membrane</keyword>
<keyword evidence="3" id="KW-1185">Reference proteome</keyword>